<dbReference type="PANTHER" id="PTHR47893">
    <property type="entry name" value="REGULATORY PROTEIN PCHR"/>
    <property type="match status" value="1"/>
</dbReference>
<dbReference type="PROSITE" id="PS01124">
    <property type="entry name" value="HTH_ARAC_FAMILY_2"/>
    <property type="match status" value="1"/>
</dbReference>
<dbReference type="SUPFAM" id="SSF46689">
    <property type="entry name" value="Homeodomain-like"/>
    <property type="match status" value="1"/>
</dbReference>
<feature type="domain" description="HTH araC/xylS-type" evidence="4">
    <location>
        <begin position="224"/>
        <end position="322"/>
    </location>
</feature>
<dbReference type="InterPro" id="IPR053142">
    <property type="entry name" value="PchR_regulatory_protein"/>
</dbReference>
<evidence type="ECO:0000313" key="5">
    <source>
        <dbReference type="EMBL" id="QSH98240.1"/>
    </source>
</evidence>
<dbReference type="Pfam" id="PF12833">
    <property type="entry name" value="HTH_18"/>
    <property type="match status" value="1"/>
</dbReference>
<dbReference type="InterPro" id="IPR018060">
    <property type="entry name" value="HTH_AraC"/>
</dbReference>
<evidence type="ECO:0000313" key="6">
    <source>
        <dbReference type="Proteomes" id="UP000663454"/>
    </source>
</evidence>
<dbReference type="PROSITE" id="PS00041">
    <property type="entry name" value="HTH_ARAC_FAMILY_1"/>
    <property type="match status" value="1"/>
</dbReference>
<dbReference type="Proteomes" id="UP000663454">
    <property type="component" value="Chromosome"/>
</dbReference>
<evidence type="ECO:0000256" key="3">
    <source>
        <dbReference type="ARBA" id="ARBA00023163"/>
    </source>
</evidence>
<name>A0ABX7LZ30_TREMD</name>
<evidence type="ECO:0000259" key="4">
    <source>
        <dbReference type="PROSITE" id="PS01124"/>
    </source>
</evidence>
<evidence type="ECO:0000256" key="1">
    <source>
        <dbReference type="ARBA" id="ARBA00023015"/>
    </source>
</evidence>
<keyword evidence="2" id="KW-0238">DNA-binding</keyword>
<dbReference type="Gene3D" id="1.10.10.60">
    <property type="entry name" value="Homeodomain-like"/>
    <property type="match status" value="1"/>
</dbReference>
<keyword evidence="1" id="KW-0805">Transcription regulation</keyword>
<dbReference type="InterPro" id="IPR009057">
    <property type="entry name" value="Homeodomain-like_sf"/>
</dbReference>
<dbReference type="PRINTS" id="PR00032">
    <property type="entry name" value="HTHARAC"/>
</dbReference>
<proteinExistence type="predicted"/>
<organism evidence="5 6">
    <name type="scientific">Treponema medium</name>
    <dbReference type="NCBI Taxonomy" id="58231"/>
    <lineage>
        <taxon>Bacteria</taxon>
        <taxon>Pseudomonadati</taxon>
        <taxon>Spirochaetota</taxon>
        <taxon>Spirochaetia</taxon>
        <taxon>Spirochaetales</taxon>
        <taxon>Treponemataceae</taxon>
        <taxon>Treponema</taxon>
    </lineage>
</organism>
<evidence type="ECO:0000256" key="2">
    <source>
        <dbReference type="ARBA" id="ARBA00023125"/>
    </source>
</evidence>
<protein>
    <submittedName>
        <fullName evidence="5">AraC family transcriptional regulator</fullName>
    </submittedName>
</protein>
<gene>
    <name evidence="5" type="ORF">DWB79_10870</name>
</gene>
<keyword evidence="3" id="KW-0804">Transcription</keyword>
<dbReference type="EMBL" id="CP031393">
    <property type="protein sequence ID" value="QSH98240.1"/>
    <property type="molecule type" value="Genomic_DNA"/>
</dbReference>
<sequence>MKMDEKQYTDFFDPEVQKIAGEDGCSIYKMKNSTGEGVITQYEILPGIELFYNDFHMSDGQNQNKLPHPDVLEINHCREGRFECEFTNKDYQYIGAGDIAINRLTNKTTATYFPLSHYHGISITIDLQRTNQTMKKIENVIGGLNIDVYQIADKFCKDNACVVLRCHTEIEHIFSELYQVKPRMIAYYLKIKILELLMFLNQVSLEDYKKERRYFAGHQVRTIKEIHAYMTANLCRHYTLQELSDTFNIPLTSMKVCFKGVYGSPIYSYMKSYRMHAATVLLKDSSDSITEIAAKIGYDNPSKFSEVFKKEFGKLPSEFRKEHLQKNSSIDC</sequence>
<dbReference type="PANTHER" id="PTHR47893:SF1">
    <property type="entry name" value="REGULATORY PROTEIN PCHR"/>
    <property type="match status" value="1"/>
</dbReference>
<dbReference type="SMART" id="SM00342">
    <property type="entry name" value="HTH_ARAC"/>
    <property type="match status" value="1"/>
</dbReference>
<dbReference type="InterPro" id="IPR018062">
    <property type="entry name" value="HTH_AraC-typ_CS"/>
</dbReference>
<keyword evidence="6" id="KW-1185">Reference proteome</keyword>
<dbReference type="InterPro" id="IPR020449">
    <property type="entry name" value="Tscrpt_reg_AraC-type_HTH"/>
</dbReference>
<accession>A0ABX7LZ30</accession>
<reference evidence="5 6" key="1">
    <citation type="submission" date="2018-08" db="EMBL/GenBank/DDBJ databases">
        <authorList>
            <person name="Clegg S.R."/>
            <person name="Carter S.D."/>
            <person name="Radford A.D."/>
            <person name="Darby A."/>
            <person name="Hall N."/>
            <person name="Birtles R."/>
            <person name="Evans N.J."/>
        </authorList>
    </citation>
    <scope>NUCLEOTIDE SEQUENCE [LARGE SCALE GENOMIC DNA]</scope>
    <source>
        <strain evidence="5 6">ATCC 700293</strain>
    </source>
</reference>